<gene>
    <name evidence="2" type="ORF">BOTCAL_0506g00040</name>
</gene>
<dbReference type="EMBL" id="PHWZ01000505">
    <property type="protein sequence ID" value="TEY37802.1"/>
    <property type="molecule type" value="Genomic_DNA"/>
</dbReference>
<evidence type="ECO:0000313" key="3">
    <source>
        <dbReference type="Proteomes" id="UP000297299"/>
    </source>
</evidence>
<reference evidence="2 3" key="1">
    <citation type="submission" date="2017-11" db="EMBL/GenBank/DDBJ databases">
        <title>Comparative genomics of Botrytis spp.</title>
        <authorList>
            <person name="Valero-Jimenez C.A."/>
            <person name="Tapia P."/>
            <person name="Veloso J."/>
            <person name="Silva-Moreno E."/>
            <person name="Staats M."/>
            <person name="Valdes J.H."/>
            <person name="Van Kan J.A.L."/>
        </authorList>
    </citation>
    <scope>NUCLEOTIDE SEQUENCE [LARGE SCALE GENOMIC DNA]</scope>
    <source>
        <strain evidence="2 3">MUCL2830</strain>
    </source>
</reference>
<comment type="caution">
    <text evidence="2">The sequence shown here is derived from an EMBL/GenBank/DDBJ whole genome shotgun (WGS) entry which is preliminary data.</text>
</comment>
<organism evidence="2 3">
    <name type="scientific">Botryotinia calthae</name>
    <dbReference type="NCBI Taxonomy" id="38488"/>
    <lineage>
        <taxon>Eukaryota</taxon>
        <taxon>Fungi</taxon>
        <taxon>Dikarya</taxon>
        <taxon>Ascomycota</taxon>
        <taxon>Pezizomycotina</taxon>
        <taxon>Leotiomycetes</taxon>
        <taxon>Helotiales</taxon>
        <taxon>Sclerotiniaceae</taxon>
        <taxon>Botryotinia</taxon>
    </lineage>
</organism>
<sequence>MSSQFLGLDIDEPGDNESLSDATYQHNDLLHPNMDTLTISPCSKLTRMRSQYPWNIYLSKVPFCLYNNPHMKHVVRYSNNAAGSAEQDMCDAPGVSTFYPSTQGTIEPFITKTDQVVNTSSSQYKSSQDMHETGTNAAAVNTSSFVYGNHQEKPEARQVVNTSFSSMNTKLHKQQDMRSTAAILPTLGSEHGV</sequence>
<accession>A0A4Y8CLY5</accession>
<protein>
    <submittedName>
        <fullName evidence="2">Uncharacterized protein</fullName>
    </submittedName>
</protein>
<dbReference type="Proteomes" id="UP000297299">
    <property type="component" value="Unassembled WGS sequence"/>
</dbReference>
<dbReference type="AlphaFoldDB" id="A0A4Y8CLY5"/>
<evidence type="ECO:0000313" key="2">
    <source>
        <dbReference type="EMBL" id="TEY37802.1"/>
    </source>
</evidence>
<evidence type="ECO:0000256" key="1">
    <source>
        <dbReference type="SAM" id="MobiDB-lite"/>
    </source>
</evidence>
<keyword evidence="3" id="KW-1185">Reference proteome</keyword>
<proteinExistence type="predicted"/>
<name>A0A4Y8CLY5_9HELO</name>
<feature type="region of interest" description="Disordered" evidence="1">
    <location>
        <begin position="1"/>
        <end position="21"/>
    </location>
</feature>